<protein>
    <submittedName>
        <fullName evidence="1">Uncharacterized protein</fullName>
    </submittedName>
</protein>
<accession>A0AAU8N3P7</accession>
<dbReference type="AlphaFoldDB" id="A0AAU8N3P7"/>
<organism evidence="1">
    <name type="scientific">Actinomyces timonensis</name>
    <dbReference type="NCBI Taxonomy" id="1288391"/>
    <lineage>
        <taxon>Bacteria</taxon>
        <taxon>Bacillati</taxon>
        <taxon>Actinomycetota</taxon>
        <taxon>Actinomycetes</taxon>
        <taxon>Actinomycetales</taxon>
        <taxon>Actinomycetaceae</taxon>
        <taxon>Actinomyces</taxon>
    </lineage>
</organism>
<name>A0AAU8N3P7_9ACTO</name>
<proteinExistence type="predicted"/>
<reference evidence="1" key="1">
    <citation type="submission" date="2024-05" db="EMBL/GenBank/DDBJ databases">
        <title>Draft genome assemblies of 36 bacteria isolated from hibernating arctic ground squirrels.</title>
        <authorList>
            <person name="McKee H."/>
            <person name="Mullen L."/>
            <person name="Drown D.M."/>
            <person name="Duddleston K.N."/>
        </authorList>
    </citation>
    <scope>NUCLEOTIDE SEQUENCE</scope>
    <source>
        <strain evidence="1">AR004</strain>
    </source>
</reference>
<dbReference type="EMBL" id="CP159989">
    <property type="protein sequence ID" value="XCP83148.1"/>
    <property type="molecule type" value="Genomic_DNA"/>
</dbReference>
<sequence length="55" mass="5909">MTSQPMTLALDHLEDLIASSFEIQKLQEVELTDRVYMCSTSSTSSTSTASTAHGG</sequence>
<evidence type="ECO:0000313" key="1">
    <source>
        <dbReference type="EMBL" id="XCP83148.1"/>
    </source>
</evidence>
<dbReference type="RefSeq" id="WP_366181358.1">
    <property type="nucleotide sequence ID" value="NZ_CP159989.1"/>
</dbReference>
<gene>
    <name evidence="1" type="ORF">ABXS69_04545</name>
</gene>